<dbReference type="Proteomes" id="UP000019460">
    <property type="component" value="Unassembled WGS sequence"/>
</dbReference>
<feature type="transmembrane region" description="Helical" evidence="8">
    <location>
        <begin position="385"/>
        <end position="405"/>
    </location>
</feature>
<keyword evidence="6 8" id="KW-1133">Transmembrane helix</keyword>
<dbReference type="InterPro" id="IPR006037">
    <property type="entry name" value="RCK_C"/>
</dbReference>
<protein>
    <recommendedName>
        <fullName evidence="9">RCK C-terminal domain-containing protein</fullName>
    </recommendedName>
</protein>
<name>W9V987_9GAMM</name>
<evidence type="ECO:0000256" key="7">
    <source>
        <dbReference type="ARBA" id="ARBA00023136"/>
    </source>
</evidence>
<keyword evidence="3" id="KW-0813">Transport</keyword>
<comment type="caution">
    <text evidence="10">The sequence shown here is derived from an EMBL/GenBank/DDBJ whole genome shotgun (WGS) entry which is preliminary data.</text>
</comment>
<comment type="similarity">
    <text evidence="2">Belongs to the AAE transporter (TC 2.A.81) family.</text>
</comment>
<dbReference type="InterPro" id="IPR006512">
    <property type="entry name" value="YidE_YbjL"/>
</dbReference>
<feature type="transmembrane region" description="Helical" evidence="8">
    <location>
        <begin position="502"/>
        <end position="522"/>
    </location>
</feature>
<evidence type="ECO:0000256" key="1">
    <source>
        <dbReference type="ARBA" id="ARBA00004651"/>
    </source>
</evidence>
<dbReference type="OrthoDB" id="5166626at2"/>
<evidence type="ECO:0000313" key="11">
    <source>
        <dbReference type="Proteomes" id="UP000019460"/>
    </source>
</evidence>
<evidence type="ECO:0000256" key="8">
    <source>
        <dbReference type="SAM" id="Phobius"/>
    </source>
</evidence>
<comment type="subcellular location">
    <subcellularLocation>
        <location evidence="1">Cell membrane</location>
        <topology evidence="1">Multi-pass membrane protein</topology>
    </subcellularLocation>
</comment>
<evidence type="ECO:0000256" key="3">
    <source>
        <dbReference type="ARBA" id="ARBA00022448"/>
    </source>
</evidence>
<evidence type="ECO:0000256" key="6">
    <source>
        <dbReference type="ARBA" id="ARBA00022989"/>
    </source>
</evidence>
<dbReference type="Gene3D" id="3.30.70.1450">
    <property type="entry name" value="Regulator of K+ conductance, C-terminal domain"/>
    <property type="match status" value="1"/>
</dbReference>
<dbReference type="Pfam" id="PF02080">
    <property type="entry name" value="TrkA_C"/>
    <property type="match status" value="1"/>
</dbReference>
<keyword evidence="11" id="KW-1185">Reference proteome</keyword>
<feature type="transmembrane region" description="Helical" evidence="8">
    <location>
        <begin position="473"/>
        <end position="495"/>
    </location>
</feature>
<evidence type="ECO:0000313" key="10">
    <source>
        <dbReference type="EMBL" id="EXJ12642.1"/>
    </source>
</evidence>
<feature type="transmembrane region" description="Helical" evidence="8">
    <location>
        <begin position="411"/>
        <end position="432"/>
    </location>
</feature>
<dbReference type="eggNOG" id="COG2985">
    <property type="taxonomic scope" value="Bacteria"/>
</dbReference>
<dbReference type="GO" id="GO:0005886">
    <property type="term" value="C:plasma membrane"/>
    <property type="evidence" value="ECO:0007669"/>
    <property type="project" value="UniProtKB-SubCell"/>
</dbReference>
<dbReference type="AlphaFoldDB" id="W9V987"/>
<feature type="transmembrane region" description="Helical" evidence="8">
    <location>
        <begin position="444"/>
        <end position="467"/>
    </location>
</feature>
<dbReference type="InterPro" id="IPR050144">
    <property type="entry name" value="AAE_transporter"/>
</dbReference>
<evidence type="ECO:0000259" key="9">
    <source>
        <dbReference type="PROSITE" id="PS51202"/>
    </source>
</evidence>
<dbReference type="SUPFAM" id="SSF116726">
    <property type="entry name" value="TrkA C-terminal domain-like"/>
    <property type="match status" value="1"/>
</dbReference>
<dbReference type="PROSITE" id="PS51202">
    <property type="entry name" value="RCK_C"/>
    <property type="match status" value="1"/>
</dbReference>
<feature type="domain" description="RCK C-terminal" evidence="9">
    <location>
        <begin position="291"/>
        <end position="376"/>
    </location>
</feature>
<dbReference type="eggNOG" id="COG0569">
    <property type="taxonomic scope" value="Bacteria"/>
</dbReference>
<dbReference type="RefSeq" id="WP_043757973.1">
    <property type="nucleotide sequence ID" value="NZ_AONC01000085.1"/>
</dbReference>
<evidence type="ECO:0000256" key="4">
    <source>
        <dbReference type="ARBA" id="ARBA00022475"/>
    </source>
</evidence>
<proteinExistence type="inferred from homology"/>
<dbReference type="GO" id="GO:0008324">
    <property type="term" value="F:monoatomic cation transmembrane transporter activity"/>
    <property type="evidence" value="ECO:0007669"/>
    <property type="project" value="InterPro"/>
</dbReference>
<feature type="transmembrane region" description="Helical" evidence="8">
    <location>
        <begin position="6"/>
        <end position="28"/>
    </location>
</feature>
<evidence type="ECO:0000256" key="2">
    <source>
        <dbReference type="ARBA" id="ARBA00009854"/>
    </source>
</evidence>
<feature type="transmembrane region" description="Helical" evidence="8">
    <location>
        <begin position="40"/>
        <end position="58"/>
    </location>
</feature>
<dbReference type="InterPro" id="IPR036721">
    <property type="entry name" value="RCK_C_sf"/>
</dbReference>
<keyword evidence="7 8" id="KW-0472">Membrane</keyword>
<accession>W9V987</accession>
<feature type="transmembrane region" description="Helical" evidence="8">
    <location>
        <begin position="64"/>
        <end position="85"/>
    </location>
</feature>
<dbReference type="GO" id="GO:0006813">
    <property type="term" value="P:potassium ion transport"/>
    <property type="evidence" value="ECO:0007669"/>
    <property type="project" value="InterPro"/>
</dbReference>
<dbReference type="NCBIfam" id="TIGR01625">
    <property type="entry name" value="YidE_YbjL_dupl"/>
    <property type="match status" value="2"/>
</dbReference>
<gene>
    <name evidence="10" type="ORF">D779_4060</name>
</gene>
<feature type="transmembrane region" description="Helical" evidence="8">
    <location>
        <begin position="164"/>
        <end position="184"/>
    </location>
</feature>
<evidence type="ECO:0000256" key="5">
    <source>
        <dbReference type="ARBA" id="ARBA00022692"/>
    </source>
</evidence>
<dbReference type="EMBL" id="AONC01000085">
    <property type="protein sequence ID" value="EXJ12642.1"/>
    <property type="molecule type" value="Genomic_DNA"/>
</dbReference>
<dbReference type="PATRIC" id="fig|1249627.3.peg.4123"/>
<feature type="transmembrane region" description="Helical" evidence="8">
    <location>
        <begin position="92"/>
        <end position="114"/>
    </location>
</feature>
<feature type="transmembrane region" description="Helical" evidence="8">
    <location>
        <begin position="534"/>
        <end position="557"/>
    </location>
</feature>
<dbReference type="PANTHER" id="PTHR30445:SF10">
    <property type="entry name" value="TRANSPORT PROTEIN YBJL-RELATED"/>
    <property type="match status" value="1"/>
</dbReference>
<dbReference type="STRING" id="1249627.D779_4060"/>
<dbReference type="Pfam" id="PF06826">
    <property type="entry name" value="Asp-Al_Ex"/>
    <property type="match status" value="2"/>
</dbReference>
<keyword evidence="4" id="KW-1003">Cell membrane</keyword>
<keyword evidence="5 8" id="KW-0812">Transmembrane</keyword>
<organism evidence="10 11">
    <name type="scientific">Imhoffiella purpurea</name>
    <dbReference type="NCBI Taxonomy" id="1249627"/>
    <lineage>
        <taxon>Bacteria</taxon>
        <taxon>Pseudomonadati</taxon>
        <taxon>Pseudomonadota</taxon>
        <taxon>Gammaproteobacteria</taxon>
        <taxon>Chromatiales</taxon>
        <taxon>Chromatiaceae</taxon>
        <taxon>Imhoffiella</taxon>
    </lineage>
</organism>
<dbReference type="PANTHER" id="PTHR30445">
    <property type="entry name" value="K(+)_H(+) ANTIPORTER SUBUNIT KHTT"/>
    <property type="match status" value="1"/>
</dbReference>
<sequence>MEIDILALLGENPMLLIFTVIGFGYLLGDIRIAGVQAGPVIGVLLVGLLFGHLGFSLPAGASSFGFALFIFGVGIQAGPTFFSAFAADGARYIALAAVVAMTALGLSIALTHLLGLEHGFGAGLLAGALTSTPTLAGAQDAVNSGIAAVPEGLSRSQVLENISVGYAITYVFGTVGMILAVRFFPRLAGIDLRAEAAKLARERGLGRGRRGGGAGSLPIVRAYRIPDGLVGKTVEQMRSEHSGERRGKALKLRRGDRLQDVTPDLVAEAGDRVAMIAGIPDHQRLRELGFEEVLDPDLLNYQVTTREIIVTDPKTVGRTLKELDMPAEHGCFATRLTRASIDLPLSSELPLQKGDRLEVVGERSNLLGLAERFGYIERDIEKTDLATFAFGMIGGILLGLVSLVFGNLAFGLGTAGGLLIVGILVGYLGSVMPTFGRVPAAARFVLMELGLMLFMASVGVNAGGGVVEAMTSVGPLIILGGILVTLLPALVGYLFGSRVLGLNPALLLGSITGAMTSTPALNVVTEAAGSAVPALGYAGTYTFANVLLTFAGTMMMVL</sequence>
<reference evidence="10 11" key="1">
    <citation type="submission" date="2012-11" db="EMBL/GenBank/DDBJ databases">
        <title>Genome assembly of Thiorhodococcus sp. AK35.</title>
        <authorList>
            <person name="Nupur N."/>
            <person name="Khatri I."/>
            <person name="Subramanian S."/>
            <person name="Pinnaka A."/>
        </authorList>
    </citation>
    <scope>NUCLEOTIDE SEQUENCE [LARGE SCALE GENOMIC DNA]</scope>
    <source>
        <strain evidence="10 11">AK35</strain>
    </source>
</reference>